<keyword evidence="4" id="KW-1185">Reference proteome</keyword>
<dbReference type="EMBL" id="QGGW01000004">
    <property type="protein sequence ID" value="PWK60668.1"/>
    <property type="molecule type" value="Genomic_DNA"/>
</dbReference>
<dbReference type="RefSeq" id="WP_109668035.1">
    <property type="nucleotide sequence ID" value="NZ_QGGW01000004.1"/>
</dbReference>
<dbReference type="SMART" id="SM00267">
    <property type="entry name" value="GGDEF"/>
    <property type="match status" value="1"/>
</dbReference>
<evidence type="ECO:0000256" key="1">
    <source>
        <dbReference type="SAM" id="MobiDB-lite"/>
    </source>
</evidence>
<gene>
    <name evidence="3" type="ORF">C7455_104306</name>
</gene>
<dbReference type="CDD" id="cd01949">
    <property type="entry name" value="GGDEF"/>
    <property type="match status" value="1"/>
</dbReference>
<accession>A0A316GKY1</accession>
<dbReference type="Pfam" id="PF00990">
    <property type="entry name" value="GGDEF"/>
    <property type="match status" value="1"/>
</dbReference>
<dbReference type="Proteomes" id="UP000245708">
    <property type="component" value="Unassembled WGS sequence"/>
</dbReference>
<feature type="domain" description="GGDEF" evidence="2">
    <location>
        <begin position="199"/>
        <end position="334"/>
    </location>
</feature>
<comment type="caution">
    <text evidence="3">The sequence shown here is derived from an EMBL/GenBank/DDBJ whole genome shotgun (WGS) entry which is preliminary data.</text>
</comment>
<dbReference type="OrthoDB" id="9812260at2"/>
<dbReference type="InterPro" id="IPR052163">
    <property type="entry name" value="DGC-Regulatory_Protein"/>
</dbReference>
<dbReference type="PANTHER" id="PTHR46663:SF4">
    <property type="entry name" value="DIGUANYLATE CYCLASE DGCT-RELATED"/>
    <property type="match status" value="1"/>
</dbReference>
<dbReference type="AlphaFoldDB" id="A0A316GKY1"/>
<dbReference type="PROSITE" id="PS50887">
    <property type="entry name" value="GGDEF"/>
    <property type="match status" value="1"/>
</dbReference>
<dbReference type="NCBIfam" id="TIGR00254">
    <property type="entry name" value="GGDEF"/>
    <property type="match status" value="1"/>
</dbReference>
<dbReference type="Gene3D" id="3.30.70.270">
    <property type="match status" value="1"/>
</dbReference>
<feature type="region of interest" description="Disordered" evidence="1">
    <location>
        <begin position="327"/>
        <end position="368"/>
    </location>
</feature>
<dbReference type="InterPro" id="IPR043128">
    <property type="entry name" value="Rev_trsase/Diguanyl_cyclase"/>
</dbReference>
<evidence type="ECO:0000259" key="2">
    <source>
        <dbReference type="PROSITE" id="PS50887"/>
    </source>
</evidence>
<dbReference type="InterPro" id="IPR000160">
    <property type="entry name" value="GGDEF_dom"/>
</dbReference>
<evidence type="ECO:0000313" key="4">
    <source>
        <dbReference type="Proteomes" id="UP000245708"/>
    </source>
</evidence>
<organism evidence="3 4">
    <name type="scientific">Roseicyclus mahoneyensis</name>
    <dbReference type="NCBI Taxonomy" id="164332"/>
    <lineage>
        <taxon>Bacteria</taxon>
        <taxon>Pseudomonadati</taxon>
        <taxon>Pseudomonadota</taxon>
        <taxon>Alphaproteobacteria</taxon>
        <taxon>Rhodobacterales</taxon>
        <taxon>Roseobacteraceae</taxon>
        <taxon>Roseicyclus</taxon>
    </lineage>
</organism>
<dbReference type="SUPFAM" id="SSF55073">
    <property type="entry name" value="Nucleotide cyclase"/>
    <property type="match status" value="1"/>
</dbReference>
<name>A0A316GKY1_9RHOB</name>
<dbReference type="PANTHER" id="PTHR46663">
    <property type="entry name" value="DIGUANYLATE CYCLASE DGCT-RELATED"/>
    <property type="match status" value="1"/>
</dbReference>
<dbReference type="InterPro" id="IPR042463">
    <property type="entry name" value="HNOB_dom_associated_sf"/>
</dbReference>
<reference evidence="3 4" key="1">
    <citation type="submission" date="2018-05" db="EMBL/GenBank/DDBJ databases">
        <title>Genomic Encyclopedia of Type Strains, Phase IV (KMG-IV): sequencing the most valuable type-strain genomes for metagenomic binning, comparative biology and taxonomic classification.</title>
        <authorList>
            <person name="Goeker M."/>
        </authorList>
    </citation>
    <scope>NUCLEOTIDE SEQUENCE [LARGE SCALE GENOMIC DNA]</scope>
    <source>
        <strain evidence="3 4">DSM 16097</strain>
    </source>
</reference>
<sequence>MTGLPPSLSRVIGLSGGALDVLMPMHVWADPDGRVVQAGPTLTKMARRGDLTGLPLFRILEFRRPARVDGVQALMALAGQRLGLALRDAPDLPLRGALTTLPEGTGLILDISLGLSFARAVAEFGLTLNDFSPCDQTVELLYLHEANTSTMALSRHLSRRLEAARAEAEAQALSDPLTGLANRRAMDAEIARCLDDPGQDFGLLHIDLDRFKQVNDTLGHAAGDAVLARVGAILRHQLRHTDVAGRVGGDEFLVLLRDCPDRAEMAAVAARLIAAIEEPVPFEGHLCRISASIGLAASIDYNQRPGLDRVLADTDAALYAAKRGGRGRYAAHGEPEPAPRRRAGDAAPGGFTRRCLDPLVSTPNTGGD</sequence>
<feature type="compositionally biased region" description="Basic and acidic residues" evidence="1">
    <location>
        <begin position="331"/>
        <end position="344"/>
    </location>
</feature>
<dbReference type="Gene3D" id="3.30.450.260">
    <property type="entry name" value="Haem NO binding associated domain"/>
    <property type="match status" value="1"/>
</dbReference>
<dbReference type="InterPro" id="IPR029787">
    <property type="entry name" value="Nucleotide_cyclase"/>
</dbReference>
<evidence type="ECO:0000313" key="3">
    <source>
        <dbReference type="EMBL" id="PWK60668.1"/>
    </source>
</evidence>
<protein>
    <submittedName>
        <fullName evidence="3">Diguanylate cyclase (GGDEF)-like protein</fullName>
    </submittedName>
</protein>
<proteinExistence type="predicted"/>